<keyword evidence="9" id="KW-1185">Reference proteome</keyword>
<dbReference type="PANTHER" id="PTHR30435">
    <property type="entry name" value="FLAGELLAR PROTEIN"/>
    <property type="match status" value="1"/>
</dbReference>
<dbReference type="AlphaFoldDB" id="A0A3B0M3Y4"/>
<dbReference type="NCBIfam" id="TIGR03506">
    <property type="entry name" value="FlgEFG_subfam"/>
    <property type="match status" value="1"/>
</dbReference>
<evidence type="ECO:0000259" key="5">
    <source>
        <dbReference type="Pfam" id="PF00460"/>
    </source>
</evidence>
<evidence type="ECO:0000256" key="3">
    <source>
        <dbReference type="ARBA" id="ARBA00023143"/>
    </source>
</evidence>
<evidence type="ECO:0000313" key="9">
    <source>
        <dbReference type="Proteomes" id="UP000272908"/>
    </source>
</evidence>
<evidence type="ECO:0000256" key="1">
    <source>
        <dbReference type="ARBA" id="ARBA00004117"/>
    </source>
</evidence>
<dbReference type="InterPro" id="IPR010930">
    <property type="entry name" value="Flg_bb/hook_C_dom"/>
</dbReference>
<keyword evidence="8" id="KW-0282">Flagellum</keyword>
<dbReference type="GO" id="GO:0009425">
    <property type="term" value="C:bacterial-type flagellum basal body"/>
    <property type="evidence" value="ECO:0007669"/>
    <property type="project" value="UniProtKB-SubCell"/>
</dbReference>
<keyword evidence="8" id="KW-0969">Cilium</keyword>
<evidence type="ECO:0000259" key="7">
    <source>
        <dbReference type="Pfam" id="PF22692"/>
    </source>
</evidence>
<evidence type="ECO:0000256" key="2">
    <source>
        <dbReference type="ARBA" id="ARBA00009677"/>
    </source>
</evidence>
<keyword evidence="3 4" id="KW-0975">Bacterial flagellum</keyword>
<proteinExistence type="inferred from homology"/>
<keyword evidence="8" id="KW-0966">Cell projection</keyword>
<dbReference type="PANTHER" id="PTHR30435:SF19">
    <property type="entry name" value="FLAGELLAR BASAL-BODY ROD PROTEIN FLGG"/>
    <property type="match status" value="1"/>
</dbReference>
<dbReference type="RefSeq" id="WP_121093063.1">
    <property type="nucleotide sequence ID" value="NZ_UIHC01000003.1"/>
</dbReference>
<feature type="domain" description="Flagellar basal body rod protein N-terminal" evidence="5">
    <location>
        <begin position="7"/>
        <end position="35"/>
    </location>
</feature>
<accession>A0A3B0M3Y4</accession>
<dbReference type="InterPro" id="IPR037925">
    <property type="entry name" value="FlgE/F/G-like"/>
</dbReference>
<reference evidence="9" key="1">
    <citation type="submission" date="2018-08" db="EMBL/GenBank/DDBJ databases">
        <authorList>
            <person name="Rodrigo-Torres L."/>
            <person name="Arahal R. D."/>
            <person name="Lucena T."/>
        </authorList>
    </citation>
    <scope>NUCLEOTIDE SEQUENCE [LARGE SCALE GENOMIC DNA]</scope>
    <source>
        <strain evidence="9">CECT 7235</strain>
    </source>
</reference>
<feature type="domain" description="Flagellar basal-body/hook protein C-terminal" evidence="6">
    <location>
        <begin position="191"/>
        <end position="232"/>
    </location>
</feature>
<dbReference type="InterPro" id="IPR020013">
    <property type="entry name" value="Flagellar_FlgE/F/G"/>
</dbReference>
<evidence type="ECO:0000259" key="6">
    <source>
        <dbReference type="Pfam" id="PF06429"/>
    </source>
</evidence>
<organism evidence="8 9">
    <name type="scientific">Roseinatronobacter ekhonensis</name>
    <dbReference type="NCBI Taxonomy" id="254356"/>
    <lineage>
        <taxon>Bacteria</taxon>
        <taxon>Pseudomonadati</taxon>
        <taxon>Pseudomonadota</taxon>
        <taxon>Alphaproteobacteria</taxon>
        <taxon>Rhodobacterales</taxon>
        <taxon>Paracoccaceae</taxon>
        <taxon>Roseinatronobacter</taxon>
    </lineage>
</organism>
<dbReference type="InterPro" id="IPR053967">
    <property type="entry name" value="LlgE_F_G-like_D1"/>
</dbReference>
<evidence type="ECO:0000256" key="4">
    <source>
        <dbReference type="RuleBase" id="RU362116"/>
    </source>
</evidence>
<comment type="similarity">
    <text evidence="2 4">Belongs to the flagella basal body rod proteins family.</text>
</comment>
<dbReference type="Proteomes" id="UP000272908">
    <property type="component" value="Unassembled WGS sequence"/>
</dbReference>
<dbReference type="EMBL" id="UIHC01000003">
    <property type="protein sequence ID" value="SUZ30762.1"/>
    <property type="molecule type" value="Genomic_DNA"/>
</dbReference>
<dbReference type="GO" id="GO:0071978">
    <property type="term" value="P:bacterial-type flagellum-dependent swarming motility"/>
    <property type="evidence" value="ECO:0007669"/>
    <property type="project" value="TreeGrafter"/>
</dbReference>
<evidence type="ECO:0000313" key="8">
    <source>
        <dbReference type="EMBL" id="SUZ30762.1"/>
    </source>
</evidence>
<dbReference type="InterPro" id="IPR001444">
    <property type="entry name" value="Flag_bb_rod_N"/>
</dbReference>
<dbReference type="Pfam" id="PF00460">
    <property type="entry name" value="Flg_bb_rod"/>
    <property type="match status" value="1"/>
</dbReference>
<gene>
    <name evidence="8" type="primary">flgG_2</name>
    <name evidence="8" type="ORF">ROE7235_00488</name>
</gene>
<name>A0A3B0M3Y4_9RHOB</name>
<dbReference type="Pfam" id="PF06429">
    <property type="entry name" value="Flg_bbr_C"/>
    <property type="match status" value="1"/>
</dbReference>
<dbReference type="OrthoDB" id="9804559at2"/>
<dbReference type="NCBIfam" id="NF009332">
    <property type="entry name" value="PRK12690.1"/>
    <property type="match status" value="1"/>
</dbReference>
<dbReference type="SUPFAM" id="SSF117143">
    <property type="entry name" value="Flagellar hook protein flgE"/>
    <property type="match status" value="1"/>
</dbReference>
<protein>
    <submittedName>
        <fullName evidence="8">Flagellar basal-body rod protein FlgG</fullName>
    </submittedName>
</protein>
<feature type="domain" description="Flagellar hook protein FlgE/F/G-like D1" evidence="7">
    <location>
        <begin position="82"/>
        <end position="148"/>
    </location>
</feature>
<dbReference type="Pfam" id="PF22692">
    <property type="entry name" value="LlgE_F_G_D1"/>
    <property type="match status" value="1"/>
</dbReference>
<comment type="subcellular location">
    <subcellularLocation>
        <location evidence="1 4">Bacterial flagellum basal body</location>
    </subcellularLocation>
</comment>
<sequence length="238" mass="25598">MDNASYVMLTRMSGLRRELQVVAHNIANSATTGYRKEGVLFSEYVVGMGQTEPSVSMALGNTRQTIQIQGALSQTNGRFDFAVEGDGFFQLETAQGPRLTRAGLFTPNAAGELVNPDGHRLLDLGGGPIFVPPDARDVSLARDGTLSADGAPIGQVGVFAPADPVTMTRAAGTLFAVEGEVIPVEAPQILQGFLEDSNVDPMLEMSRMIDVQRAYERGQSLMQREDERIKGVIQTLGR</sequence>